<keyword evidence="1" id="KW-0813">Transport</keyword>
<protein>
    <submittedName>
        <fullName evidence="6">ABC transporter ATP-binding protein</fullName>
    </submittedName>
</protein>
<evidence type="ECO:0000256" key="1">
    <source>
        <dbReference type="ARBA" id="ARBA00022448"/>
    </source>
</evidence>
<dbReference type="FunFam" id="3.40.50.300:FF:000032">
    <property type="entry name" value="Export ABC transporter ATP-binding protein"/>
    <property type="match status" value="1"/>
</dbReference>
<organism evidence="6 7">
    <name type="scientific">Entomospira nematocerorum</name>
    <dbReference type="NCBI Taxonomy" id="2719987"/>
    <lineage>
        <taxon>Bacteria</taxon>
        <taxon>Pseudomonadati</taxon>
        <taxon>Spirochaetota</taxon>
        <taxon>Spirochaetia</taxon>
        <taxon>Spirochaetales</taxon>
        <taxon>Spirochaetaceae</taxon>
        <taxon>Entomospira</taxon>
    </lineage>
</organism>
<dbReference type="Pfam" id="PF00005">
    <property type="entry name" value="ABC_tran"/>
    <property type="match status" value="1"/>
</dbReference>
<comment type="caution">
    <text evidence="6">The sequence shown here is derived from an EMBL/GenBank/DDBJ whole genome shotgun (WGS) entry which is preliminary data.</text>
</comment>
<dbReference type="Gene3D" id="3.40.50.300">
    <property type="entry name" value="P-loop containing nucleotide triphosphate hydrolases"/>
    <property type="match status" value="1"/>
</dbReference>
<dbReference type="SMART" id="SM00382">
    <property type="entry name" value="AAA"/>
    <property type="match status" value="1"/>
</dbReference>
<dbReference type="GO" id="GO:0098796">
    <property type="term" value="C:membrane protein complex"/>
    <property type="evidence" value="ECO:0007669"/>
    <property type="project" value="UniProtKB-ARBA"/>
</dbReference>
<keyword evidence="3 6" id="KW-0067">ATP-binding</keyword>
<dbReference type="PANTHER" id="PTHR42798">
    <property type="entry name" value="LIPOPROTEIN-RELEASING SYSTEM ATP-BINDING PROTEIN LOLD"/>
    <property type="match status" value="1"/>
</dbReference>
<dbReference type="InterPro" id="IPR017871">
    <property type="entry name" value="ABC_transporter-like_CS"/>
</dbReference>
<dbReference type="GO" id="GO:0022857">
    <property type="term" value="F:transmembrane transporter activity"/>
    <property type="evidence" value="ECO:0007669"/>
    <property type="project" value="UniProtKB-ARBA"/>
</dbReference>
<dbReference type="GO" id="GO:0016887">
    <property type="term" value="F:ATP hydrolysis activity"/>
    <property type="evidence" value="ECO:0007669"/>
    <property type="project" value="InterPro"/>
</dbReference>
<keyword evidence="2" id="KW-0547">Nucleotide-binding</keyword>
<dbReference type="CDD" id="cd03255">
    <property type="entry name" value="ABC_MJ0796_LolCDE_FtsE"/>
    <property type="match status" value="1"/>
</dbReference>
<evidence type="ECO:0000256" key="3">
    <source>
        <dbReference type="ARBA" id="ARBA00022840"/>
    </source>
</evidence>
<comment type="similarity">
    <text evidence="4">Belongs to the ABC transporter superfamily. Macrolide exporter (TC 3.A.1.122) family.</text>
</comment>
<name>A0A968GE70_9SPIO</name>
<evidence type="ECO:0000256" key="2">
    <source>
        <dbReference type="ARBA" id="ARBA00022741"/>
    </source>
</evidence>
<reference evidence="6" key="1">
    <citation type="submission" date="2020-03" db="EMBL/GenBank/DDBJ databases">
        <title>Spirochaetal bacteria isolated from arthropods constitute a novel genus Entomospira genus novum within the order Spirochaetales.</title>
        <authorList>
            <person name="Grana-Miraglia L."/>
            <person name="Sikutova S."/>
            <person name="Fingerle V."/>
            <person name="Sing A."/>
            <person name="Castillo-Ramirez S."/>
            <person name="Margos G."/>
            <person name="Rudolf I."/>
        </authorList>
    </citation>
    <scope>NUCLEOTIDE SEQUENCE</scope>
    <source>
        <strain evidence="6">BR208</strain>
    </source>
</reference>
<dbReference type="InterPro" id="IPR017911">
    <property type="entry name" value="MacB-like_ATP-bd"/>
</dbReference>
<dbReference type="PANTHER" id="PTHR42798:SF4">
    <property type="entry name" value="ABC TRANSPORTER DOMAIN-CONTAINING PROTEIN"/>
    <property type="match status" value="1"/>
</dbReference>
<dbReference type="InterPro" id="IPR027417">
    <property type="entry name" value="P-loop_NTPase"/>
</dbReference>
<dbReference type="RefSeq" id="WP_167704263.1">
    <property type="nucleotide sequence ID" value="NZ_CP118169.1"/>
</dbReference>
<proteinExistence type="inferred from homology"/>
<dbReference type="PROSITE" id="PS50893">
    <property type="entry name" value="ABC_TRANSPORTER_2"/>
    <property type="match status" value="1"/>
</dbReference>
<sequence length="227" mass="25342">MMLSVSQLHKTYGQGEAATYALRGIDVTFSEKEFTVLSGPSGCGKSTLLNCLGTLDSYDQGDIAFYDKSFNAMRSKDQTTFRHDHLGFIFQNYNLIPVLTVYENIALAITLKKWSKQVIHDEIMTLLQAVGLEDKVDKRPTQLSGGQQQRVAIARALVKKPALILADEPTANLDAKTSQEILDLMIKLNEERKTTFIFSTHDPMVSSVAKRIIHMKDGVITSIEERS</sequence>
<keyword evidence="7" id="KW-1185">Reference proteome</keyword>
<dbReference type="SUPFAM" id="SSF52540">
    <property type="entry name" value="P-loop containing nucleoside triphosphate hydrolases"/>
    <property type="match status" value="1"/>
</dbReference>
<gene>
    <name evidence="6" type="ORF">HCT46_06890</name>
</gene>
<evidence type="ECO:0000256" key="4">
    <source>
        <dbReference type="ARBA" id="ARBA00038388"/>
    </source>
</evidence>
<evidence type="ECO:0000313" key="7">
    <source>
        <dbReference type="Proteomes" id="UP000752013"/>
    </source>
</evidence>
<evidence type="ECO:0000259" key="5">
    <source>
        <dbReference type="PROSITE" id="PS50893"/>
    </source>
</evidence>
<dbReference type="PROSITE" id="PS00211">
    <property type="entry name" value="ABC_TRANSPORTER_1"/>
    <property type="match status" value="1"/>
</dbReference>
<accession>A0A968GE70</accession>
<dbReference type="Proteomes" id="UP000752013">
    <property type="component" value="Unassembled WGS sequence"/>
</dbReference>
<dbReference type="InterPro" id="IPR003593">
    <property type="entry name" value="AAA+_ATPase"/>
</dbReference>
<dbReference type="InterPro" id="IPR003439">
    <property type="entry name" value="ABC_transporter-like_ATP-bd"/>
</dbReference>
<evidence type="ECO:0000313" key="6">
    <source>
        <dbReference type="EMBL" id="NIZ47634.1"/>
    </source>
</evidence>
<dbReference type="AlphaFoldDB" id="A0A968GE70"/>
<dbReference type="GO" id="GO:0005524">
    <property type="term" value="F:ATP binding"/>
    <property type="evidence" value="ECO:0007669"/>
    <property type="project" value="UniProtKB-KW"/>
</dbReference>
<dbReference type="EMBL" id="JAATLK010000002">
    <property type="protein sequence ID" value="NIZ47634.1"/>
    <property type="molecule type" value="Genomic_DNA"/>
</dbReference>
<feature type="domain" description="ABC transporter" evidence="5">
    <location>
        <begin position="3"/>
        <end position="227"/>
    </location>
</feature>